<evidence type="ECO:0000256" key="1">
    <source>
        <dbReference type="SAM" id="MobiDB-lite"/>
    </source>
</evidence>
<dbReference type="AlphaFoldDB" id="A8N0Z6"/>
<dbReference type="InParanoid" id="A8N0Z6"/>
<dbReference type="STRING" id="240176.A8N0Z6"/>
<dbReference type="GeneID" id="6004975"/>
<name>A8N0Z6_COPC7</name>
<dbReference type="HOGENOM" id="CLU_634609_0_0_1"/>
<dbReference type="RefSeq" id="XP_001828553.2">
    <property type="nucleotide sequence ID" value="XM_001828501.2"/>
</dbReference>
<sequence>MSTEGDGYHLTMSQVAYLQGKLTGYRSKKNADRRRKFVSEVVSTLKQDYTDLTNQAMSRRQEKRLREVVERWFERYVSGSCVFHKKPWAVRWYARLVLQYDRTHTIMYIAKILALGKPEQLPDLRQLYDDEELVLPQEDAQVEEYVPDANEDKVDEEEEEDNDDSRGKGSSTRQAREKGGGVFSWYQRATMRLWNVLTQKEHDMYDRKAQEWRVQGPPLEERRRVAEKYLRSQCRDFALACFNDMNAHLFLLLGFEKMDGTAVSVEADFNSSLGACDQDFIRAHETRSRSSRWSVMRMFNQWMGEVLRSYFTRYIVIAHGKKLPPCTIPPEFPLRESVPWTCMKKMSVLRQCIKEEYLPDDLAEEWGDPGKMRVHVQKAYHSFFYSRQQDDTIETKFKFDFIPRRLVKGYEFVPFKEPDSDAEEEYANYTGM</sequence>
<dbReference type="EMBL" id="AACS02000001">
    <property type="protein sequence ID" value="EAU93267.2"/>
    <property type="molecule type" value="Genomic_DNA"/>
</dbReference>
<protein>
    <submittedName>
        <fullName evidence="2">Uncharacterized protein</fullName>
    </submittedName>
</protein>
<dbReference type="KEGG" id="cci:CC1G_12001"/>
<reference evidence="2 3" key="1">
    <citation type="journal article" date="2010" name="Proc. Natl. Acad. Sci. U.S.A.">
        <title>Insights into evolution of multicellular fungi from the assembled chromosomes of the mushroom Coprinopsis cinerea (Coprinus cinereus).</title>
        <authorList>
            <person name="Stajich J.E."/>
            <person name="Wilke S.K."/>
            <person name="Ahren D."/>
            <person name="Au C.H."/>
            <person name="Birren B.W."/>
            <person name="Borodovsky M."/>
            <person name="Burns C."/>
            <person name="Canback B."/>
            <person name="Casselton L.A."/>
            <person name="Cheng C.K."/>
            <person name="Deng J."/>
            <person name="Dietrich F.S."/>
            <person name="Fargo D.C."/>
            <person name="Farman M.L."/>
            <person name="Gathman A.C."/>
            <person name="Goldberg J."/>
            <person name="Guigo R."/>
            <person name="Hoegger P.J."/>
            <person name="Hooker J.B."/>
            <person name="Huggins A."/>
            <person name="James T.Y."/>
            <person name="Kamada T."/>
            <person name="Kilaru S."/>
            <person name="Kodira C."/>
            <person name="Kues U."/>
            <person name="Kupfer D."/>
            <person name="Kwan H.S."/>
            <person name="Lomsadze A."/>
            <person name="Li W."/>
            <person name="Lilly W.W."/>
            <person name="Ma L.J."/>
            <person name="Mackey A.J."/>
            <person name="Manning G."/>
            <person name="Martin F."/>
            <person name="Muraguchi H."/>
            <person name="Natvig D.O."/>
            <person name="Palmerini H."/>
            <person name="Ramesh M.A."/>
            <person name="Rehmeyer C.J."/>
            <person name="Roe B.A."/>
            <person name="Shenoy N."/>
            <person name="Stanke M."/>
            <person name="Ter-Hovhannisyan V."/>
            <person name="Tunlid A."/>
            <person name="Velagapudi R."/>
            <person name="Vision T.J."/>
            <person name="Zeng Q."/>
            <person name="Zolan M.E."/>
            <person name="Pukkila P.J."/>
        </authorList>
    </citation>
    <scope>NUCLEOTIDE SEQUENCE [LARGE SCALE GENOMIC DNA]</scope>
    <source>
        <strain evidence="3">Okayama-7 / 130 / ATCC MYA-4618 / FGSC 9003</strain>
    </source>
</reference>
<dbReference type="OrthoDB" id="3060653at2759"/>
<organism evidence="2 3">
    <name type="scientific">Coprinopsis cinerea (strain Okayama-7 / 130 / ATCC MYA-4618 / FGSC 9003)</name>
    <name type="common">Inky cap fungus</name>
    <name type="synonym">Hormographiella aspergillata</name>
    <dbReference type="NCBI Taxonomy" id="240176"/>
    <lineage>
        <taxon>Eukaryota</taxon>
        <taxon>Fungi</taxon>
        <taxon>Dikarya</taxon>
        <taxon>Basidiomycota</taxon>
        <taxon>Agaricomycotina</taxon>
        <taxon>Agaricomycetes</taxon>
        <taxon>Agaricomycetidae</taxon>
        <taxon>Agaricales</taxon>
        <taxon>Agaricineae</taxon>
        <taxon>Psathyrellaceae</taxon>
        <taxon>Coprinopsis</taxon>
    </lineage>
</organism>
<evidence type="ECO:0000313" key="3">
    <source>
        <dbReference type="Proteomes" id="UP000001861"/>
    </source>
</evidence>
<proteinExistence type="predicted"/>
<feature type="region of interest" description="Disordered" evidence="1">
    <location>
        <begin position="139"/>
        <end position="176"/>
    </location>
</feature>
<evidence type="ECO:0000313" key="2">
    <source>
        <dbReference type="EMBL" id="EAU93267.2"/>
    </source>
</evidence>
<dbReference type="VEuPathDB" id="FungiDB:CC1G_12001"/>
<keyword evidence="3" id="KW-1185">Reference proteome</keyword>
<comment type="caution">
    <text evidence="2">The sequence shown here is derived from an EMBL/GenBank/DDBJ whole genome shotgun (WGS) entry which is preliminary data.</text>
</comment>
<dbReference type="Proteomes" id="UP000001861">
    <property type="component" value="Unassembled WGS sequence"/>
</dbReference>
<accession>A8N0Z6</accession>
<gene>
    <name evidence="2" type="ORF">CC1G_12001</name>
</gene>
<feature type="compositionally biased region" description="Acidic residues" evidence="1">
    <location>
        <begin position="153"/>
        <end position="163"/>
    </location>
</feature>